<dbReference type="HOGENOM" id="CLU_3143748_0_0_1"/>
<dbReference type="EMBL" id="KI287989">
    <property type="protein sequence ID" value="ESA09518.1"/>
    <property type="molecule type" value="Genomic_DNA"/>
</dbReference>
<accession>U9TT85</accession>
<organism evidence="1">
    <name type="scientific">Rhizophagus irregularis (strain DAOM 181602 / DAOM 197198 / MUCL 43194)</name>
    <name type="common">Arbuscular mycorrhizal fungus</name>
    <name type="synonym">Glomus intraradices</name>
    <dbReference type="NCBI Taxonomy" id="747089"/>
    <lineage>
        <taxon>Eukaryota</taxon>
        <taxon>Fungi</taxon>
        <taxon>Fungi incertae sedis</taxon>
        <taxon>Mucoromycota</taxon>
        <taxon>Glomeromycotina</taxon>
        <taxon>Glomeromycetes</taxon>
        <taxon>Glomerales</taxon>
        <taxon>Glomeraceae</taxon>
        <taxon>Rhizophagus</taxon>
    </lineage>
</organism>
<name>U9TT85_RHIID</name>
<sequence length="49" mass="5348">MQFDLELEILPIELTIKTVSSIVISASSGDNVKKYSIKLGLEKLIIGSL</sequence>
<gene>
    <name evidence="1" type="ORF">GLOINDRAFT_30428</name>
</gene>
<reference evidence="1" key="1">
    <citation type="submission" date="2013-07" db="EMBL/GenBank/DDBJ databases">
        <title>The genome of an arbuscular mycorrhizal fungus provides insights into the evolution of the oldest plant symbiosis.</title>
        <authorList>
            <consortium name="DOE Joint Genome Institute"/>
            <person name="Tisserant E."/>
            <person name="Malbreil M."/>
            <person name="Kuo A."/>
            <person name="Kohler A."/>
            <person name="Symeonidi A."/>
            <person name="Balestrini R."/>
            <person name="Charron P."/>
            <person name="Duensing N."/>
            <person name="Frei-dit-Frey N."/>
            <person name="Gianinazzi-Pearson V."/>
            <person name="Gilbert B."/>
            <person name="Handa Y."/>
            <person name="Hijri M."/>
            <person name="Kaul R."/>
            <person name="Kawaguchi M."/>
            <person name="Krajinski F."/>
            <person name="Lammers P."/>
            <person name="Lapierre D."/>
            <person name="Masclaux F.G."/>
            <person name="Murat C."/>
            <person name="Morin E."/>
            <person name="Ndikumana S."/>
            <person name="Pagni M."/>
            <person name="Petitpierre D."/>
            <person name="Requena N."/>
            <person name="Rosikiewicz P."/>
            <person name="Riley R."/>
            <person name="Saito K."/>
            <person name="San Clemente H."/>
            <person name="Shapiro H."/>
            <person name="van Tuinen D."/>
            <person name="Becard G."/>
            <person name="Bonfante P."/>
            <person name="Paszkowski U."/>
            <person name="Shachar-Hill Y."/>
            <person name="Young J.P."/>
            <person name="Sanders I.R."/>
            <person name="Henrissat B."/>
            <person name="Rensing S.A."/>
            <person name="Grigoriev I.V."/>
            <person name="Corradi N."/>
            <person name="Roux C."/>
            <person name="Martin F."/>
        </authorList>
    </citation>
    <scope>NUCLEOTIDE SEQUENCE</scope>
    <source>
        <strain evidence="1">DAOM 197198</strain>
    </source>
</reference>
<evidence type="ECO:0000313" key="1">
    <source>
        <dbReference type="EMBL" id="ESA09518.1"/>
    </source>
</evidence>
<proteinExistence type="predicted"/>
<protein>
    <submittedName>
        <fullName evidence="1">Uncharacterized protein</fullName>
    </submittedName>
</protein>
<dbReference type="AlphaFoldDB" id="U9TT85"/>